<name>A0ABD1KRM2_9TELE</name>
<dbReference type="SMART" id="SM00406">
    <property type="entry name" value="IGv"/>
    <property type="match status" value="1"/>
</dbReference>
<dbReference type="InterPro" id="IPR003599">
    <property type="entry name" value="Ig_sub"/>
</dbReference>
<evidence type="ECO:0000256" key="3">
    <source>
        <dbReference type="ARBA" id="ARBA00043265"/>
    </source>
</evidence>
<keyword evidence="4" id="KW-0732">Signal</keyword>
<comment type="caution">
    <text evidence="6">The sequence shown here is derived from an EMBL/GenBank/DDBJ whole genome shotgun (WGS) entry which is preliminary data.</text>
</comment>
<proteinExistence type="predicted"/>
<feature type="domain" description="Ig-like" evidence="5">
    <location>
        <begin position="3"/>
        <end position="116"/>
    </location>
</feature>
<dbReference type="EMBL" id="JBHFQA010000003">
    <property type="protein sequence ID" value="KAL2101403.1"/>
    <property type="molecule type" value="Genomic_DNA"/>
</dbReference>
<dbReference type="GO" id="GO:0019814">
    <property type="term" value="C:immunoglobulin complex"/>
    <property type="evidence" value="ECO:0007669"/>
    <property type="project" value="UniProtKB-KW"/>
</dbReference>
<dbReference type="Proteomes" id="UP001591681">
    <property type="component" value="Unassembled WGS sequence"/>
</dbReference>
<dbReference type="InterPro" id="IPR036179">
    <property type="entry name" value="Ig-like_dom_sf"/>
</dbReference>
<dbReference type="GO" id="GO:0005576">
    <property type="term" value="C:extracellular region"/>
    <property type="evidence" value="ECO:0007669"/>
    <property type="project" value="UniProtKB-ARBA"/>
</dbReference>
<evidence type="ECO:0000313" key="7">
    <source>
        <dbReference type="Proteomes" id="UP001591681"/>
    </source>
</evidence>
<dbReference type="GO" id="GO:0002250">
    <property type="term" value="P:adaptive immune response"/>
    <property type="evidence" value="ECO:0007669"/>
    <property type="project" value="UniProtKB-KW"/>
</dbReference>
<dbReference type="Gene3D" id="2.60.40.10">
    <property type="entry name" value="Immunoglobulins"/>
    <property type="match status" value="1"/>
</dbReference>
<evidence type="ECO:0000256" key="1">
    <source>
        <dbReference type="ARBA" id="ARBA00022859"/>
    </source>
</evidence>
<protein>
    <recommendedName>
        <fullName evidence="5">Ig-like domain-containing protein</fullName>
    </recommendedName>
</protein>
<dbReference type="SMART" id="SM00409">
    <property type="entry name" value="IG"/>
    <property type="match status" value="1"/>
</dbReference>
<keyword evidence="2" id="KW-1064">Adaptive immunity</keyword>
<gene>
    <name evidence="6" type="ORF">ACEWY4_003164</name>
</gene>
<evidence type="ECO:0000256" key="2">
    <source>
        <dbReference type="ARBA" id="ARBA00023130"/>
    </source>
</evidence>
<keyword evidence="1" id="KW-0391">Immunity</keyword>
<dbReference type="InterPro" id="IPR013106">
    <property type="entry name" value="Ig_V-set"/>
</dbReference>
<evidence type="ECO:0000259" key="5">
    <source>
        <dbReference type="PROSITE" id="PS50835"/>
    </source>
</evidence>
<dbReference type="PANTHER" id="PTHR23266">
    <property type="entry name" value="IMMUNOGLOBULIN HEAVY CHAIN"/>
    <property type="match status" value="1"/>
</dbReference>
<accession>A0ABD1KRM2</accession>
<evidence type="ECO:0000256" key="4">
    <source>
        <dbReference type="SAM" id="SignalP"/>
    </source>
</evidence>
<dbReference type="SUPFAM" id="SSF48726">
    <property type="entry name" value="Immunoglobulin"/>
    <property type="match status" value="1"/>
</dbReference>
<keyword evidence="7" id="KW-1185">Reference proteome</keyword>
<reference evidence="6 7" key="1">
    <citation type="submission" date="2024-09" db="EMBL/GenBank/DDBJ databases">
        <title>A chromosome-level genome assembly of Gray's grenadier anchovy, Coilia grayii.</title>
        <authorList>
            <person name="Fu Z."/>
        </authorList>
    </citation>
    <scope>NUCLEOTIDE SEQUENCE [LARGE SCALE GENOMIC DNA]</scope>
    <source>
        <strain evidence="6">G4</strain>
        <tissue evidence="6">Muscle</tissue>
    </source>
</reference>
<organism evidence="6 7">
    <name type="scientific">Coilia grayii</name>
    <name type="common">Gray's grenadier anchovy</name>
    <dbReference type="NCBI Taxonomy" id="363190"/>
    <lineage>
        <taxon>Eukaryota</taxon>
        <taxon>Metazoa</taxon>
        <taxon>Chordata</taxon>
        <taxon>Craniata</taxon>
        <taxon>Vertebrata</taxon>
        <taxon>Euteleostomi</taxon>
        <taxon>Actinopterygii</taxon>
        <taxon>Neopterygii</taxon>
        <taxon>Teleostei</taxon>
        <taxon>Clupei</taxon>
        <taxon>Clupeiformes</taxon>
        <taxon>Clupeoidei</taxon>
        <taxon>Engraulidae</taxon>
        <taxon>Coilinae</taxon>
        <taxon>Coilia</taxon>
    </lineage>
</organism>
<dbReference type="InterPro" id="IPR007110">
    <property type="entry name" value="Ig-like_dom"/>
</dbReference>
<dbReference type="PROSITE" id="PS50835">
    <property type="entry name" value="IG_LIKE"/>
    <property type="match status" value="1"/>
</dbReference>
<sequence length="158" mass="17664">MLPITASLLLAAASYVQCNVELTQPSSMVIKPGDSLTITCKVSGYSLTSCCNYATAWIRQPAGKALEWINHIWENGDTYQADSLKSKFSISKDPSSSTVTLRGQNLQTGDSAVYYCARYYHCDTNQQRTCTKMYAYFLGRISRIQQISYTWSLNLLPT</sequence>
<feature type="chain" id="PRO_5044830157" description="Ig-like domain-containing protein" evidence="4">
    <location>
        <begin position="19"/>
        <end position="158"/>
    </location>
</feature>
<dbReference type="InterPro" id="IPR050199">
    <property type="entry name" value="IgHV"/>
</dbReference>
<feature type="signal peptide" evidence="4">
    <location>
        <begin position="1"/>
        <end position="18"/>
    </location>
</feature>
<dbReference type="Pfam" id="PF07686">
    <property type="entry name" value="V-set"/>
    <property type="match status" value="1"/>
</dbReference>
<keyword evidence="3" id="KW-1280">Immunoglobulin</keyword>
<evidence type="ECO:0000313" key="6">
    <source>
        <dbReference type="EMBL" id="KAL2101403.1"/>
    </source>
</evidence>
<dbReference type="InterPro" id="IPR013783">
    <property type="entry name" value="Ig-like_fold"/>
</dbReference>
<dbReference type="AlphaFoldDB" id="A0ABD1KRM2"/>